<dbReference type="PANTHER" id="PTHR23514:SF3">
    <property type="entry name" value="BYPASS OF STOP CODON PROTEIN 6"/>
    <property type="match status" value="1"/>
</dbReference>
<dbReference type="InterPro" id="IPR011701">
    <property type="entry name" value="MFS"/>
</dbReference>
<feature type="transmembrane region" description="Helical" evidence="7">
    <location>
        <begin position="251"/>
        <end position="274"/>
    </location>
</feature>
<evidence type="ECO:0000256" key="7">
    <source>
        <dbReference type="SAM" id="Phobius"/>
    </source>
</evidence>
<feature type="transmembrane region" description="Helical" evidence="7">
    <location>
        <begin position="12"/>
        <end position="32"/>
    </location>
</feature>
<keyword evidence="10" id="KW-1185">Reference proteome</keyword>
<dbReference type="PROSITE" id="PS50850">
    <property type="entry name" value="MFS"/>
    <property type="match status" value="1"/>
</dbReference>
<organism evidence="9 10">
    <name type="scientific">Aureimonas populi</name>
    <dbReference type="NCBI Taxonomy" id="1701758"/>
    <lineage>
        <taxon>Bacteria</taxon>
        <taxon>Pseudomonadati</taxon>
        <taxon>Pseudomonadota</taxon>
        <taxon>Alphaproteobacteria</taxon>
        <taxon>Hyphomicrobiales</taxon>
        <taxon>Aurantimonadaceae</taxon>
        <taxon>Aureimonas</taxon>
    </lineage>
</organism>
<evidence type="ECO:0000313" key="10">
    <source>
        <dbReference type="Proteomes" id="UP001597371"/>
    </source>
</evidence>
<keyword evidence="5 7" id="KW-1133">Transmembrane helix</keyword>
<feature type="transmembrane region" description="Helical" evidence="7">
    <location>
        <begin position="286"/>
        <end position="303"/>
    </location>
</feature>
<evidence type="ECO:0000256" key="6">
    <source>
        <dbReference type="ARBA" id="ARBA00023136"/>
    </source>
</evidence>
<evidence type="ECO:0000256" key="3">
    <source>
        <dbReference type="ARBA" id="ARBA00022448"/>
    </source>
</evidence>
<dbReference type="SUPFAM" id="SSF103473">
    <property type="entry name" value="MFS general substrate transporter"/>
    <property type="match status" value="1"/>
</dbReference>
<feature type="transmembrane region" description="Helical" evidence="7">
    <location>
        <begin position="85"/>
        <end position="103"/>
    </location>
</feature>
<keyword evidence="3" id="KW-0813">Transport</keyword>
<comment type="subcellular location">
    <subcellularLocation>
        <location evidence="1">Endomembrane system</location>
        <topology evidence="1">Multi-pass membrane protein</topology>
    </subcellularLocation>
</comment>
<dbReference type="Gene3D" id="1.20.1250.20">
    <property type="entry name" value="MFS general substrate transporter like domains"/>
    <property type="match status" value="2"/>
</dbReference>
<sequence length="398" mass="40132">MLKTSTPVPAPAARAAAIVLVLTYLGFVSLGLPDAAYGVAWPSLRAAFGLGQGAFGAGLVAVGAGFMVSSLSAGAALRRFGGGRLLAGSTLLAALGLAGFAVAPNWPVFLLAGLLVGIGGGAIDSGLNAYAAAHYSARQMNWLHAAFGLGAALGPLAMAWGVANTGWRYGYAAIGLSMGLLGLLFLFTRRLWGAAGPQATVEGDAPPLVTAWQALADKRVRLQVATFFVYVGVEIGAGQWAFAVLTQTRGFSVAAAGFWTGAFWFAIFLGRVVLGLGADRIGSGRLVEWGAVGALVSLGVFAMDPAGLGVAGLFAAGLALAPIFPMLMHRTPAAVGAGAASHAIGFQVSAAMAGGVVLPSLIGMLAARAGLLAVPWALFAICVFLVALTLAVVRQRAN</sequence>
<keyword evidence="6 7" id="KW-0472">Membrane</keyword>
<comment type="caution">
    <text evidence="9">The sequence shown here is derived from an EMBL/GenBank/DDBJ whole genome shotgun (WGS) entry which is preliminary data.</text>
</comment>
<dbReference type="InterPro" id="IPR020846">
    <property type="entry name" value="MFS_dom"/>
</dbReference>
<feature type="domain" description="Major facilitator superfamily (MFS) profile" evidence="8">
    <location>
        <begin position="19"/>
        <end position="398"/>
    </location>
</feature>
<dbReference type="InterPro" id="IPR051788">
    <property type="entry name" value="MFS_Transporter"/>
</dbReference>
<dbReference type="PANTHER" id="PTHR23514">
    <property type="entry name" value="BYPASS OF STOP CODON PROTEIN 6"/>
    <property type="match status" value="1"/>
</dbReference>
<comment type="similarity">
    <text evidence="2">Belongs to the major facilitator superfamily.</text>
</comment>
<keyword evidence="4 7" id="KW-0812">Transmembrane</keyword>
<evidence type="ECO:0000256" key="5">
    <source>
        <dbReference type="ARBA" id="ARBA00022989"/>
    </source>
</evidence>
<dbReference type="InterPro" id="IPR036259">
    <property type="entry name" value="MFS_trans_sf"/>
</dbReference>
<evidence type="ECO:0000256" key="4">
    <source>
        <dbReference type="ARBA" id="ARBA00022692"/>
    </source>
</evidence>
<feature type="transmembrane region" description="Helical" evidence="7">
    <location>
        <begin position="227"/>
        <end position="245"/>
    </location>
</feature>
<feature type="transmembrane region" description="Helical" evidence="7">
    <location>
        <begin position="373"/>
        <end position="393"/>
    </location>
</feature>
<feature type="transmembrane region" description="Helical" evidence="7">
    <location>
        <begin position="169"/>
        <end position="187"/>
    </location>
</feature>
<dbReference type="RefSeq" id="WP_209736999.1">
    <property type="nucleotide sequence ID" value="NZ_CP072611.1"/>
</dbReference>
<accession>A0ABW5CQM3</accession>
<evidence type="ECO:0000256" key="2">
    <source>
        <dbReference type="ARBA" id="ARBA00008335"/>
    </source>
</evidence>
<evidence type="ECO:0000256" key="1">
    <source>
        <dbReference type="ARBA" id="ARBA00004127"/>
    </source>
</evidence>
<feature type="transmembrane region" description="Helical" evidence="7">
    <location>
        <begin position="142"/>
        <end position="163"/>
    </location>
</feature>
<reference evidence="10" key="1">
    <citation type="journal article" date="2019" name="Int. J. Syst. Evol. Microbiol.">
        <title>The Global Catalogue of Microorganisms (GCM) 10K type strain sequencing project: providing services to taxonomists for standard genome sequencing and annotation.</title>
        <authorList>
            <consortium name="The Broad Institute Genomics Platform"/>
            <consortium name="The Broad Institute Genome Sequencing Center for Infectious Disease"/>
            <person name="Wu L."/>
            <person name="Ma J."/>
        </authorList>
    </citation>
    <scope>NUCLEOTIDE SEQUENCE [LARGE SCALE GENOMIC DNA]</scope>
    <source>
        <strain evidence="10">ZS-35-S2</strain>
    </source>
</reference>
<dbReference type="EMBL" id="JBHUIJ010000016">
    <property type="protein sequence ID" value="MFD2238322.1"/>
    <property type="molecule type" value="Genomic_DNA"/>
</dbReference>
<protein>
    <submittedName>
        <fullName evidence="9">MFS transporter</fullName>
    </submittedName>
</protein>
<proteinExistence type="inferred from homology"/>
<feature type="transmembrane region" description="Helical" evidence="7">
    <location>
        <begin position="309"/>
        <end position="327"/>
    </location>
</feature>
<evidence type="ECO:0000313" key="9">
    <source>
        <dbReference type="EMBL" id="MFD2238322.1"/>
    </source>
</evidence>
<feature type="transmembrane region" description="Helical" evidence="7">
    <location>
        <begin position="52"/>
        <end position="73"/>
    </location>
</feature>
<gene>
    <name evidence="9" type="ORF">ACFSKQ_12765</name>
</gene>
<feature type="transmembrane region" description="Helical" evidence="7">
    <location>
        <begin position="109"/>
        <end position="130"/>
    </location>
</feature>
<name>A0ABW5CQM3_9HYPH</name>
<evidence type="ECO:0000259" key="8">
    <source>
        <dbReference type="PROSITE" id="PS50850"/>
    </source>
</evidence>
<dbReference type="Pfam" id="PF07690">
    <property type="entry name" value="MFS_1"/>
    <property type="match status" value="1"/>
</dbReference>
<dbReference type="Proteomes" id="UP001597371">
    <property type="component" value="Unassembled WGS sequence"/>
</dbReference>